<dbReference type="InterPro" id="IPR036640">
    <property type="entry name" value="ABC1_TM_sf"/>
</dbReference>
<feature type="region of interest" description="Disordered" evidence="7">
    <location>
        <begin position="627"/>
        <end position="652"/>
    </location>
</feature>
<feature type="compositionally biased region" description="Basic and acidic residues" evidence="7">
    <location>
        <begin position="642"/>
        <end position="652"/>
    </location>
</feature>
<feature type="transmembrane region" description="Helical" evidence="8">
    <location>
        <begin position="208"/>
        <end position="228"/>
    </location>
</feature>
<evidence type="ECO:0000256" key="7">
    <source>
        <dbReference type="SAM" id="MobiDB-lite"/>
    </source>
</evidence>
<feature type="transmembrane region" description="Helical" evidence="8">
    <location>
        <begin position="65"/>
        <end position="85"/>
    </location>
</feature>
<dbReference type="EMBL" id="JAKRKC020000001">
    <property type="protein sequence ID" value="MCK2215743.1"/>
    <property type="molecule type" value="Genomic_DNA"/>
</dbReference>
<comment type="subcellular location">
    <subcellularLocation>
        <location evidence="1">Cell membrane</location>
        <topology evidence="1">Multi-pass membrane protein</topology>
    </subcellularLocation>
</comment>
<evidence type="ECO:0000259" key="9">
    <source>
        <dbReference type="PROSITE" id="PS50893"/>
    </source>
</evidence>
<feature type="domain" description="ABC transmembrane type-1" evidence="10">
    <location>
        <begin position="66"/>
        <end position="354"/>
    </location>
</feature>
<feature type="transmembrane region" description="Helical" evidence="8">
    <location>
        <begin position="105"/>
        <end position="130"/>
    </location>
</feature>
<dbReference type="InterPro" id="IPR003439">
    <property type="entry name" value="ABC_transporter-like_ATP-bd"/>
</dbReference>
<evidence type="ECO:0000256" key="5">
    <source>
        <dbReference type="ARBA" id="ARBA00022989"/>
    </source>
</evidence>
<organism evidence="11 12">
    <name type="scientific">Actinomadura luzonensis</name>
    <dbReference type="NCBI Taxonomy" id="2805427"/>
    <lineage>
        <taxon>Bacteria</taxon>
        <taxon>Bacillati</taxon>
        <taxon>Actinomycetota</taxon>
        <taxon>Actinomycetes</taxon>
        <taxon>Streptosporangiales</taxon>
        <taxon>Thermomonosporaceae</taxon>
        <taxon>Actinomadura</taxon>
    </lineage>
</organism>
<dbReference type="RefSeq" id="WP_242383150.1">
    <property type="nucleotide sequence ID" value="NZ_JAKRKC020000001.1"/>
</dbReference>
<accession>A0ABT0FV08</accession>
<dbReference type="PROSITE" id="PS00211">
    <property type="entry name" value="ABC_TRANSPORTER_1"/>
    <property type="match status" value="1"/>
</dbReference>
<evidence type="ECO:0000256" key="2">
    <source>
        <dbReference type="ARBA" id="ARBA00022692"/>
    </source>
</evidence>
<dbReference type="Gene3D" id="3.40.50.300">
    <property type="entry name" value="P-loop containing nucleotide triphosphate hydrolases"/>
    <property type="match status" value="1"/>
</dbReference>
<sequence>MRFWEIWRRILSRPPLPDRSGLAVAYWQSHDEELLTASLGRIARRLPFLVAAALRLAWQASARDTVLALAGNVLAGGFTVYGLLATSDVLGSLFAGGPTPERVRAALPSLALVAVATGLRGALLAAAGWAQARLKPQVERLAETRLFELTTRVDLAAFDDEDFHNAMRRARDSGVPDSATVVEMTIAALTGAVGVLSATAALGLLHPLLMPLLLVTAAPAGWAAIRAARLGYQAFHRLSAARRRKFMLSDLMAERLPAAEVRAFGLRDFLLGEYAKVADLEQDVQLDVARRRTAVKAGGDLLTGVATLAVYGALAAMLAGGVIPLAIAGTAVLAIRAGQSSLAALVQTLNRLYEAGLYFGDYLAFRDLAATRAPAPPGAAPQGLARLEADRVTFAYPGAGRPALREVSVTVRRGEVVALVGENGSGKTTLAKLLAGLYRPQSGAVRWDGHDVTDLDLRKLVSVIAQDHTRWPLTVRENILMGRPEDPDRLAAAVAAAGAAEVVAALPGGYDALLDRRFRGGHDLSGGQWQRIAVARGFYREAELVIFDEPTSALDARAEHALFERIRRHADGRAIVLITHRLASVRYADRIYVLREGRVVEQGTHAELMARAGLYAELYDLQAAAYRHDPPPPDAAGGRASGAERGEGVVVP</sequence>
<dbReference type="SUPFAM" id="SSF52540">
    <property type="entry name" value="P-loop containing nucleoside triphosphate hydrolases"/>
    <property type="match status" value="1"/>
</dbReference>
<keyword evidence="4 11" id="KW-0067">ATP-binding</keyword>
<name>A0ABT0FV08_9ACTN</name>
<dbReference type="PROSITE" id="PS50929">
    <property type="entry name" value="ABC_TM1F"/>
    <property type="match status" value="1"/>
</dbReference>
<dbReference type="InterPro" id="IPR027417">
    <property type="entry name" value="P-loop_NTPase"/>
</dbReference>
<gene>
    <name evidence="11" type="ORF">MF672_018375</name>
</gene>
<evidence type="ECO:0000256" key="1">
    <source>
        <dbReference type="ARBA" id="ARBA00004651"/>
    </source>
</evidence>
<dbReference type="Pfam" id="PF00005">
    <property type="entry name" value="ABC_tran"/>
    <property type="match status" value="1"/>
</dbReference>
<evidence type="ECO:0000313" key="12">
    <source>
        <dbReference type="Proteomes" id="UP001317259"/>
    </source>
</evidence>
<dbReference type="PROSITE" id="PS50893">
    <property type="entry name" value="ABC_TRANSPORTER_2"/>
    <property type="match status" value="1"/>
</dbReference>
<dbReference type="PANTHER" id="PTHR24221:SF646">
    <property type="entry name" value="HAEMOLYSIN SECRETION ATP-BINDING PROTEIN"/>
    <property type="match status" value="1"/>
</dbReference>
<dbReference type="GO" id="GO:0005524">
    <property type="term" value="F:ATP binding"/>
    <property type="evidence" value="ECO:0007669"/>
    <property type="project" value="UniProtKB-KW"/>
</dbReference>
<evidence type="ECO:0000256" key="8">
    <source>
        <dbReference type="SAM" id="Phobius"/>
    </source>
</evidence>
<comment type="caution">
    <text evidence="11">The sequence shown here is derived from an EMBL/GenBank/DDBJ whole genome shotgun (WGS) entry which is preliminary data.</text>
</comment>
<dbReference type="Proteomes" id="UP001317259">
    <property type="component" value="Unassembled WGS sequence"/>
</dbReference>
<keyword evidence="12" id="KW-1185">Reference proteome</keyword>
<dbReference type="InterPro" id="IPR039421">
    <property type="entry name" value="Type_1_exporter"/>
</dbReference>
<feature type="transmembrane region" description="Helical" evidence="8">
    <location>
        <begin position="301"/>
        <end position="327"/>
    </location>
</feature>
<dbReference type="CDD" id="cd03228">
    <property type="entry name" value="ABCC_MRP_Like"/>
    <property type="match status" value="1"/>
</dbReference>
<protein>
    <submittedName>
        <fullName evidence="11">ABC transporter ATP-binding protein/permease</fullName>
    </submittedName>
</protein>
<reference evidence="11 12" key="1">
    <citation type="submission" date="2022-04" db="EMBL/GenBank/DDBJ databases">
        <title>Genome draft of Actinomadura sp. ATCC 31491.</title>
        <authorList>
            <person name="Shi X."/>
            <person name="Du Y."/>
        </authorList>
    </citation>
    <scope>NUCLEOTIDE SEQUENCE [LARGE SCALE GENOMIC DNA]</scope>
    <source>
        <strain evidence="11 12">ATCC 31491</strain>
    </source>
</reference>
<evidence type="ECO:0000256" key="4">
    <source>
        <dbReference type="ARBA" id="ARBA00022840"/>
    </source>
</evidence>
<proteinExistence type="predicted"/>
<evidence type="ECO:0000259" key="10">
    <source>
        <dbReference type="PROSITE" id="PS50929"/>
    </source>
</evidence>
<dbReference type="PANTHER" id="PTHR24221">
    <property type="entry name" value="ATP-BINDING CASSETTE SUB-FAMILY B"/>
    <property type="match status" value="1"/>
</dbReference>
<evidence type="ECO:0000313" key="11">
    <source>
        <dbReference type="EMBL" id="MCK2215743.1"/>
    </source>
</evidence>
<keyword evidence="2 8" id="KW-0812">Transmembrane</keyword>
<feature type="transmembrane region" description="Helical" evidence="8">
    <location>
        <begin position="178"/>
        <end position="202"/>
    </location>
</feature>
<dbReference type="InterPro" id="IPR011527">
    <property type="entry name" value="ABC1_TM_dom"/>
</dbReference>
<keyword evidence="3" id="KW-0547">Nucleotide-binding</keyword>
<dbReference type="SUPFAM" id="SSF90123">
    <property type="entry name" value="ABC transporter transmembrane region"/>
    <property type="match status" value="1"/>
</dbReference>
<dbReference type="SMART" id="SM00382">
    <property type="entry name" value="AAA"/>
    <property type="match status" value="1"/>
</dbReference>
<evidence type="ECO:0000256" key="3">
    <source>
        <dbReference type="ARBA" id="ARBA00022741"/>
    </source>
</evidence>
<dbReference type="Gene3D" id="1.20.1560.10">
    <property type="entry name" value="ABC transporter type 1, transmembrane domain"/>
    <property type="match status" value="1"/>
</dbReference>
<keyword evidence="6 8" id="KW-0472">Membrane</keyword>
<evidence type="ECO:0000256" key="6">
    <source>
        <dbReference type="ARBA" id="ARBA00023136"/>
    </source>
</evidence>
<keyword evidence="5 8" id="KW-1133">Transmembrane helix</keyword>
<dbReference type="InterPro" id="IPR003593">
    <property type="entry name" value="AAA+_ATPase"/>
</dbReference>
<feature type="domain" description="ABC transporter" evidence="9">
    <location>
        <begin position="387"/>
        <end position="621"/>
    </location>
</feature>
<dbReference type="InterPro" id="IPR017871">
    <property type="entry name" value="ABC_transporter-like_CS"/>
</dbReference>